<dbReference type="Proteomes" id="UP000822184">
    <property type="component" value="Unassembled WGS sequence"/>
</dbReference>
<reference evidence="1" key="1">
    <citation type="submission" date="2020-06" db="EMBL/GenBank/DDBJ databases">
        <title>Genomic insights into acetone-butanol-ethanol (ABE) fermentation by sequencing solventogenic clostridia strains.</title>
        <authorList>
            <person name="Brown S."/>
        </authorList>
    </citation>
    <scope>NUCLEOTIDE SEQUENCE</scope>
    <source>
        <strain evidence="1">DJ123</strain>
    </source>
</reference>
<accession>A0A1S8NTA1</accession>
<name>A0A1S8NTA1_CLOBE</name>
<dbReference type="GeneID" id="66345187"/>
<dbReference type="EMBL" id="JABTDW010000001">
    <property type="protein sequence ID" value="NSB15140.1"/>
    <property type="molecule type" value="Genomic_DNA"/>
</dbReference>
<comment type="caution">
    <text evidence="1">The sequence shown here is derived from an EMBL/GenBank/DDBJ whole genome shotgun (WGS) entry which is preliminary data.</text>
</comment>
<protein>
    <submittedName>
        <fullName evidence="1">Uncharacterized protein</fullName>
    </submittedName>
</protein>
<gene>
    <name evidence="1" type="ORF">BCD95_003399</name>
</gene>
<organism evidence="1 2">
    <name type="scientific">Clostridium beijerinckii</name>
    <name type="common">Clostridium MP</name>
    <dbReference type="NCBI Taxonomy" id="1520"/>
    <lineage>
        <taxon>Bacteria</taxon>
        <taxon>Bacillati</taxon>
        <taxon>Bacillota</taxon>
        <taxon>Clostridia</taxon>
        <taxon>Eubacteriales</taxon>
        <taxon>Clostridiaceae</taxon>
        <taxon>Clostridium</taxon>
    </lineage>
</organism>
<dbReference type="RefSeq" id="WP_012058504.1">
    <property type="nucleotide sequence ID" value="NZ_BKAK01000185.1"/>
</dbReference>
<sequence length="61" mass="6447">MTGFENLTPEDSLILTNAIVISLAKGKNAEELNVLGNFIVGIGCLLVITIMVTKITAIITT</sequence>
<evidence type="ECO:0000313" key="2">
    <source>
        <dbReference type="Proteomes" id="UP000822184"/>
    </source>
</evidence>
<proteinExistence type="predicted"/>
<dbReference type="AlphaFoldDB" id="A0A1S8NTA1"/>
<evidence type="ECO:0000313" key="1">
    <source>
        <dbReference type="EMBL" id="NSB15140.1"/>
    </source>
</evidence>